<keyword evidence="11" id="KW-1185">Reference proteome</keyword>
<keyword evidence="4 8" id="KW-0812">Transmembrane</keyword>
<dbReference type="GO" id="GO:0015744">
    <property type="term" value="P:succinate transport"/>
    <property type="evidence" value="ECO:0007669"/>
    <property type="project" value="TreeGrafter"/>
</dbReference>
<dbReference type="PANTHER" id="PTHR34390:SF1">
    <property type="entry name" value="SUCCINATE TRANSPORTER SUBUNIT YJJB-RELATED"/>
    <property type="match status" value="1"/>
</dbReference>
<comment type="subcellular location">
    <subcellularLocation>
        <location evidence="1">Cell membrane</location>
        <topology evidence="1">Multi-pass membrane protein</topology>
    </subcellularLocation>
</comment>
<dbReference type="InterPro" id="IPR050539">
    <property type="entry name" value="ThrE_Dicarb/AminoAcid_Exp"/>
</dbReference>
<dbReference type="PANTHER" id="PTHR34390">
    <property type="entry name" value="UPF0442 PROTEIN YJJB-RELATED"/>
    <property type="match status" value="1"/>
</dbReference>
<dbReference type="Pfam" id="PF12821">
    <property type="entry name" value="ThrE_2"/>
    <property type="match status" value="1"/>
</dbReference>
<evidence type="ECO:0000256" key="5">
    <source>
        <dbReference type="ARBA" id="ARBA00022989"/>
    </source>
</evidence>
<dbReference type="Proteomes" id="UP000284416">
    <property type="component" value="Unassembled WGS sequence"/>
</dbReference>
<accession>A0A417YW61</accession>
<comment type="caution">
    <text evidence="10">The sequence shown here is derived from an EMBL/GenBank/DDBJ whole genome shotgun (WGS) entry which is preliminary data.</text>
</comment>
<evidence type="ECO:0000256" key="2">
    <source>
        <dbReference type="ARBA" id="ARBA00022475"/>
    </source>
</evidence>
<sequence length="146" mass="15734">MAVIEQLILSFIATAAFGILFNAPRSMLIKCGFVGMFGWTIYYLIERDTSNGVGATLVAAFVVGIISHMLAKSSRTPVIVFSVSGMIPLVPGGMAYNAMRHFVEIDYSTAMSLAGRASLMSGAIAMGLVFSEALNHIHRSIRTIRK</sequence>
<feature type="transmembrane region" description="Helical" evidence="8">
    <location>
        <begin position="78"/>
        <end position="99"/>
    </location>
</feature>
<evidence type="ECO:0000256" key="1">
    <source>
        <dbReference type="ARBA" id="ARBA00004651"/>
    </source>
</evidence>
<evidence type="ECO:0000256" key="4">
    <source>
        <dbReference type="ARBA" id="ARBA00022692"/>
    </source>
</evidence>
<feature type="transmembrane region" description="Helical" evidence="8">
    <location>
        <begin position="6"/>
        <end position="23"/>
    </location>
</feature>
<dbReference type="GO" id="GO:0005886">
    <property type="term" value="C:plasma membrane"/>
    <property type="evidence" value="ECO:0007669"/>
    <property type="project" value="UniProtKB-SubCell"/>
</dbReference>
<feature type="transmembrane region" description="Helical" evidence="8">
    <location>
        <begin position="51"/>
        <end position="71"/>
    </location>
</feature>
<keyword evidence="5 8" id="KW-1133">Transmembrane helix</keyword>
<evidence type="ECO:0000256" key="3">
    <source>
        <dbReference type="ARBA" id="ARBA00022519"/>
    </source>
</evidence>
<gene>
    <name evidence="10" type="ORF">D1B31_07145</name>
</gene>
<keyword evidence="6 8" id="KW-0472">Membrane</keyword>
<dbReference type="EMBL" id="QWEG01000004">
    <property type="protein sequence ID" value="RHW41491.1"/>
    <property type="molecule type" value="Genomic_DNA"/>
</dbReference>
<organism evidence="10 11">
    <name type="scientific">Neobacillus notoginsengisoli</name>
    <dbReference type="NCBI Taxonomy" id="1578198"/>
    <lineage>
        <taxon>Bacteria</taxon>
        <taxon>Bacillati</taxon>
        <taxon>Bacillota</taxon>
        <taxon>Bacilli</taxon>
        <taxon>Bacillales</taxon>
        <taxon>Bacillaceae</taxon>
        <taxon>Neobacillus</taxon>
    </lineage>
</organism>
<evidence type="ECO:0000256" key="6">
    <source>
        <dbReference type="ARBA" id="ARBA00023136"/>
    </source>
</evidence>
<keyword evidence="3" id="KW-0997">Cell inner membrane</keyword>
<evidence type="ECO:0000313" key="10">
    <source>
        <dbReference type="EMBL" id="RHW41491.1"/>
    </source>
</evidence>
<dbReference type="OrthoDB" id="9810047at2"/>
<feature type="domain" description="Threonine/Serine exporter ThrE" evidence="9">
    <location>
        <begin position="6"/>
        <end position="132"/>
    </location>
</feature>
<evidence type="ECO:0000259" key="9">
    <source>
        <dbReference type="Pfam" id="PF12821"/>
    </source>
</evidence>
<keyword evidence="2" id="KW-1003">Cell membrane</keyword>
<reference evidence="10 11" key="1">
    <citation type="journal article" date="2017" name="Int. J. Syst. Evol. Microbiol.">
        <title>Bacillus notoginsengisoli sp. nov., a novel bacterium isolated from the rhizosphere of Panax notoginseng.</title>
        <authorList>
            <person name="Zhang M.Y."/>
            <person name="Cheng J."/>
            <person name="Cai Y."/>
            <person name="Zhang T.Y."/>
            <person name="Wu Y.Y."/>
            <person name="Manikprabhu D."/>
            <person name="Li W.J."/>
            <person name="Zhang Y.X."/>
        </authorList>
    </citation>
    <scope>NUCLEOTIDE SEQUENCE [LARGE SCALE GENOMIC DNA]</scope>
    <source>
        <strain evidence="10 11">JCM 30743</strain>
    </source>
</reference>
<name>A0A417YW61_9BACI</name>
<dbReference type="RefSeq" id="WP_118920075.1">
    <property type="nucleotide sequence ID" value="NZ_QWEG01000004.1"/>
</dbReference>
<dbReference type="InterPro" id="IPR024528">
    <property type="entry name" value="ThrE_2"/>
</dbReference>
<evidence type="ECO:0000256" key="8">
    <source>
        <dbReference type="SAM" id="Phobius"/>
    </source>
</evidence>
<evidence type="ECO:0000313" key="11">
    <source>
        <dbReference type="Proteomes" id="UP000284416"/>
    </source>
</evidence>
<evidence type="ECO:0000256" key="7">
    <source>
        <dbReference type="ARBA" id="ARBA00034125"/>
    </source>
</evidence>
<feature type="transmembrane region" description="Helical" evidence="8">
    <location>
        <begin position="119"/>
        <end position="137"/>
    </location>
</feature>
<protein>
    <submittedName>
        <fullName evidence="10">Threonine/serine exporter</fullName>
    </submittedName>
</protein>
<comment type="similarity">
    <text evidence="7">Belongs to the ThrE exporter (TC 2.A.79) family.</text>
</comment>
<proteinExistence type="inferred from homology"/>
<dbReference type="AlphaFoldDB" id="A0A417YW61"/>